<keyword evidence="1" id="KW-0472">Membrane</keyword>
<gene>
    <name evidence="2" type="ORF">V5799_026307</name>
</gene>
<keyword evidence="1" id="KW-1133">Transmembrane helix</keyword>
<evidence type="ECO:0000313" key="2">
    <source>
        <dbReference type="EMBL" id="KAK8762426.1"/>
    </source>
</evidence>
<evidence type="ECO:0000256" key="1">
    <source>
        <dbReference type="SAM" id="Phobius"/>
    </source>
</evidence>
<dbReference type="AlphaFoldDB" id="A0AAQ4DIY6"/>
<protein>
    <submittedName>
        <fullName evidence="2">Uncharacterized protein</fullName>
    </submittedName>
</protein>
<comment type="caution">
    <text evidence="2">The sequence shown here is derived from an EMBL/GenBank/DDBJ whole genome shotgun (WGS) entry which is preliminary data.</text>
</comment>
<accession>A0AAQ4DIY6</accession>
<dbReference type="Proteomes" id="UP001321473">
    <property type="component" value="Unassembled WGS sequence"/>
</dbReference>
<reference evidence="2 3" key="1">
    <citation type="journal article" date="2023" name="Arcadia Sci">
        <title>De novo assembly of a long-read Amblyomma americanum tick genome.</title>
        <authorList>
            <person name="Chou S."/>
            <person name="Poskanzer K.E."/>
            <person name="Rollins M."/>
            <person name="Thuy-Boun P.S."/>
        </authorList>
    </citation>
    <scope>NUCLEOTIDE SEQUENCE [LARGE SCALE GENOMIC DNA]</scope>
    <source>
        <strain evidence="2">F_SG_1</strain>
        <tissue evidence="2">Salivary glands</tissue>
    </source>
</reference>
<feature type="transmembrane region" description="Helical" evidence="1">
    <location>
        <begin position="46"/>
        <end position="66"/>
    </location>
</feature>
<keyword evidence="3" id="KW-1185">Reference proteome</keyword>
<name>A0AAQ4DIY6_AMBAM</name>
<organism evidence="2 3">
    <name type="scientific">Amblyomma americanum</name>
    <name type="common">Lone star tick</name>
    <dbReference type="NCBI Taxonomy" id="6943"/>
    <lineage>
        <taxon>Eukaryota</taxon>
        <taxon>Metazoa</taxon>
        <taxon>Ecdysozoa</taxon>
        <taxon>Arthropoda</taxon>
        <taxon>Chelicerata</taxon>
        <taxon>Arachnida</taxon>
        <taxon>Acari</taxon>
        <taxon>Parasitiformes</taxon>
        <taxon>Ixodida</taxon>
        <taxon>Ixodoidea</taxon>
        <taxon>Ixodidae</taxon>
        <taxon>Amblyomminae</taxon>
        <taxon>Amblyomma</taxon>
    </lineage>
</organism>
<dbReference type="EMBL" id="JARKHS020030108">
    <property type="protein sequence ID" value="KAK8762426.1"/>
    <property type="molecule type" value="Genomic_DNA"/>
</dbReference>
<keyword evidence="1" id="KW-0812">Transmembrane</keyword>
<evidence type="ECO:0000313" key="3">
    <source>
        <dbReference type="Proteomes" id="UP001321473"/>
    </source>
</evidence>
<proteinExistence type="predicted"/>
<sequence>MSKSSKKIIQVFCAPFGLCTLGLKVFEGDIDGNYRGSSTFNMLANRQAFFCFYLPSILFCLGEYAFPF</sequence>